<dbReference type="RefSeq" id="WP_013541196.1">
    <property type="nucleotide sequence ID" value="NC_014931.1"/>
</dbReference>
<organism evidence="1 2">
    <name type="scientific">Variovorax paradoxus (strain EPS)</name>
    <dbReference type="NCBI Taxonomy" id="595537"/>
    <lineage>
        <taxon>Bacteria</taxon>
        <taxon>Pseudomonadati</taxon>
        <taxon>Pseudomonadota</taxon>
        <taxon>Betaproteobacteria</taxon>
        <taxon>Burkholderiales</taxon>
        <taxon>Comamonadaceae</taxon>
        <taxon>Variovorax</taxon>
    </lineage>
</organism>
<reference evidence="1 2" key="2">
    <citation type="journal article" date="2013" name="Genome Announc.">
        <title>Genome of the Root-Associated Plant Growth-Promoting Bacterium Variovorax paradoxus Strain EPS.</title>
        <authorList>
            <person name="Han J.I."/>
            <person name="Spain J.C."/>
            <person name="Leadbetter J.R."/>
            <person name="Ovchinnikova G."/>
            <person name="Goodwin L.A."/>
            <person name="Han C.S."/>
            <person name="Woyke T."/>
            <person name="Davenport K.W."/>
            <person name="Orwin P.M."/>
        </authorList>
    </citation>
    <scope>NUCLEOTIDE SEQUENCE [LARGE SCALE GENOMIC DNA]</scope>
    <source>
        <strain evidence="1 2">EPS</strain>
    </source>
</reference>
<name>E6V3U4_VARPE</name>
<proteinExistence type="predicted"/>
<reference evidence="2" key="1">
    <citation type="submission" date="2010-12" db="EMBL/GenBank/DDBJ databases">
        <title>Complete sequence of Variovorax paradoxus EPS.</title>
        <authorList>
            <consortium name="US DOE Joint Genome Institute"/>
            <person name="Lucas S."/>
            <person name="Copeland A."/>
            <person name="Lapidus A."/>
            <person name="Cheng J.-F."/>
            <person name="Goodwin L."/>
            <person name="Pitluck S."/>
            <person name="Teshima H."/>
            <person name="Detter J.C."/>
            <person name="Han C."/>
            <person name="Tapia R."/>
            <person name="Land M."/>
            <person name="Hauser L."/>
            <person name="Kyrpides N."/>
            <person name="Ivanova N."/>
            <person name="Ovchinnikova G."/>
            <person name="Orwin P."/>
            <person name="Han J.-I.G."/>
            <person name="Woyke T."/>
        </authorList>
    </citation>
    <scope>NUCLEOTIDE SEQUENCE [LARGE SCALE GENOMIC DNA]</scope>
    <source>
        <strain evidence="2">EPS</strain>
    </source>
</reference>
<dbReference type="Proteomes" id="UP000008917">
    <property type="component" value="Chromosome"/>
</dbReference>
<dbReference type="KEGG" id="vpe:Varpa_2771"/>
<dbReference type="HOGENOM" id="CLU_2774798_0_0_4"/>
<evidence type="ECO:0000313" key="1">
    <source>
        <dbReference type="EMBL" id="ADU36968.1"/>
    </source>
</evidence>
<accession>E6V3U4</accession>
<dbReference type="AlphaFoldDB" id="E6V3U4"/>
<protein>
    <submittedName>
        <fullName evidence="1">Uncharacterized protein</fullName>
    </submittedName>
</protein>
<sequence length="69" mass="7879">MTPTPSTTELIRECRETVQYSRAIRIKTADALNGVREQLLWRRHYVALLLIDSDDCPIAKGKTWESSSS</sequence>
<gene>
    <name evidence="1" type="ordered locus">Varpa_2771</name>
</gene>
<dbReference type="EMBL" id="CP002417">
    <property type="protein sequence ID" value="ADU36968.1"/>
    <property type="molecule type" value="Genomic_DNA"/>
</dbReference>
<evidence type="ECO:0000313" key="2">
    <source>
        <dbReference type="Proteomes" id="UP000008917"/>
    </source>
</evidence>